<dbReference type="GO" id="GO:0006995">
    <property type="term" value="P:cellular response to nitrogen starvation"/>
    <property type="evidence" value="ECO:0007669"/>
    <property type="project" value="TreeGrafter"/>
</dbReference>
<dbReference type="PANTHER" id="PTHR13040:SF2">
    <property type="entry name" value="AUTOPHAGY PROTEIN 5"/>
    <property type="match status" value="1"/>
</dbReference>
<dbReference type="GO" id="GO:0034274">
    <property type="term" value="C:Atg12-Atg5-Atg16 complex"/>
    <property type="evidence" value="ECO:0007669"/>
    <property type="project" value="TreeGrafter"/>
</dbReference>
<evidence type="ECO:0000256" key="6">
    <source>
        <dbReference type="ARBA" id="ARBA00023006"/>
    </source>
</evidence>
<sequence length="292" mass="34258">MQSSNELIEIKDKLWNGSINIKILMEDDNNEDPKEFLITAYRNSYFPIYFPSVIAYFQQYNERIKNMPVWLEYETVPIKWNLPIGVLYDLLHLSSIIQNREDSSWKLTLRFSDDYPTDQVIPFTYTDDDNSINYNRLLKEVIVNQLKQSCFVINGNSKPIMNLSEKDSDELWNAIRTHNLKSFNQINKKIIPIRKKFQKLPVKIYIPGSATIIHAPIYPYSDTGEAILLKNILEQYLPDLMSNNTDKVGSIYIHGINVESIINKEIINVWELFKHLDNFLYIIVLFSTYSTI</sequence>
<dbReference type="InterPro" id="IPR042527">
    <property type="entry name" value="Atg5_UblA_dom_sf"/>
</dbReference>
<evidence type="ECO:0000256" key="5">
    <source>
        <dbReference type="ARBA" id="ARBA00022843"/>
    </source>
</evidence>
<dbReference type="GO" id="GO:0044233">
    <property type="term" value="C:mitochondria-associated endoplasmic reticulum membrane contact site"/>
    <property type="evidence" value="ECO:0007669"/>
    <property type="project" value="TreeGrafter"/>
</dbReference>
<keyword evidence="5 7" id="KW-0832">Ubl conjugation</keyword>
<keyword evidence="12" id="KW-1185">Reference proteome</keyword>
<dbReference type="InterPro" id="IPR042526">
    <property type="entry name" value="Atg5_HR"/>
</dbReference>
<dbReference type="OrthoDB" id="272162at2759"/>
<dbReference type="EMBL" id="LMYN01000073">
    <property type="protein sequence ID" value="KSA00835.1"/>
    <property type="molecule type" value="Genomic_DNA"/>
</dbReference>
<organism evidence="11 12">
    <name type="scientific">Debaryomyces fabryi</name>
    <dbReference type="NCBI Taxonomy" id="58627"/>
    <lineage>
        <taxon>Eukaryota</taxon>
        <taxon>Fungi</taxon>
        <taxon>Dikarya</taxon>
        <taxon>Ascomycota</taxon>
        <taxon>Saccharomycotina</taxon>
        <taxon>Pichiomycetes</taxon>
        <taxon>Debaryomycetaceae</taxon>
        <taxon>Debaryomyces</taxon>
    </lineage>
</organism>
<dbReference type="InterPro" id="IPR007239">
    <property type="entry name" value="Atg5"/>
</dbReference>
<comment type="function">
    <text evidence="7">Involved in cytoplasm to vacuole transport (Cvt) and autophagic vesicle formation.</text>
</comment>
<dbReference type="Gene3D" id="3.10.20.90">
    <property type="entry name" value="Phosphatidylinositol 3-kinase Catalytic Subunit, Chain A, domain 1"/>
    <property type="match status" value="1"/>
</dbReference>
<dbReference type="InterPro" id="IPR048318">
    <property type="entry name" value="ATG5_UblB"/>
</dbReference>
<feature type="domain" description="Autophagy protein ATG5 alpha-helical bundle region" evidence="9">
    <location>
        <begin position="138"/>
        <end position="192"/>
    </location>
</feature>
<dbReference type="GO" id="GO:0005776">
    <property type="term" value="C:autophagosome"/>
    <property type="evidence" value="ECO:0007669"/>
    <property type="project" value="TreeGrafter"/>
</dbReference>
<dbReference type="AlphaFoldDB" id="A0A0V1PXB0"/>
<proteinExistence type="inferred from homology"/>
<comment type="similarity">
    <text evidence="2 7">Belongs to the ATG5 family.</text>
</comment>
<accession>A0A0V1PXB0</accession>
<dbReference type="InterPro" id="IPR048939">
    <property type="entry name" value="ATG5_UblA"/>
</dbReference>
<dbReference type="Gene3D" id="1.10.246.190">
    <property type="entry name" value="Autophagy protein Apg5, helix rich domain"/>
    <property type="match status" value="1"/>
</dbReference>
<evidence type="ECO:0000256" key="7">
    <source>
        <dbReference type="RuleBase" id="RU361202"/>
    </source>
</evidence>
<comment type="subcellular location">
    <subcellularLocation>
        <location evidence="1 7">Preautophagosomal structure membrane</location>
        <topology evidence="1 7">Peripheral membrane protein</topology>
    </subcellularLocation>
</comment>
<evidence type="ECO:0000256" key="3">
    <source>
        <dbReference type="ARBA" id="ARBA00011554"/>
    </source>
</evidence>
<dbReference type="GO" id="GO:0019776">
    <property type="term" value="F:Atg8-family ligase activity"/>
    <property type="evidence" value="ECO:0007669"/>
    <property type="project" value="TreeGrafter"/>
</dbReference>
<keyword evidence="7" id="KW-0813">Transport</keyword>
<reference evidence="11 12" key="1">
    <citation type="submission" date="2015-11" db="EMBL/GenBank/DDBJ databases">
        <title>The genome of Debaryomyces fabryi.</title>
        <authorList>
            <person name="Tafer H."/>
            <person name="Lopandic K."/>
        </authorList>
    </citation>
    <scope>NUCLEOTIDE SEQUENCE [LARGE SCALE GENOMIC DNA]</scope>
    <source>
        <strain evidence="11 12">CBS 789</strain>
    </source>
</reference>
<dbReference type="Pfam" id="PF04106">
    <property type="entry name" value="ATG5_UblB"/>
    <property type="match status" value="1"/>
</dbReference>
<comment type="caution">
    <text evidence="11">The sequence shown here is derived from an EMBL/GenBank/DDBJ whole genome shotgun (WGS) entry which is preliminary data.</text>
</comment>
<feature type="domain" description="Autophagy protein ATG5 UblA" evidence="10">
    <location>
        <begin position="14"/>
        <end position="111"/>
    </location>
</feature>
<dbReference type="GO" id="GO:0000422">
    <property type="term" value="P:autophagy of mitochondrion"/>
    <property type="evidence" value="ECO:0007669"/>
    <property type="project" value="TreeGrafter"/>
</dbReference>
<dbReference type="Pfam" id="PF20637">
    <property type="entry name" value="ATG5_HBR"/>
    <property type="match status" value="1"/>
</dbReference>
<dbReference type="Pfam" id="PF20638">
    <property type="entry name" value="ATG5_UblA"/>
    <property type="match status" value="1"/>
</dbReference>
<dbReference type="GeneID" id="26840435"/>
<evidence type="ECO:0000259" key="10">
    <source>
        <dbReference type="Pfam" id="PF20638"/>
    </source>
</evidence>
<dbReference type="GO" id="GO:0034045">
    <property type="term" value="C:phagophore assembly site membrane"/>
    <property type="evidence" value="ECO:0007669"/>
    <property type="project" value="UniProtKB-SubCell"/>
</dbReference>
<keyword evidence="4 7" id="KW-1017">Isopeptide bond</keyword>
<dbReference type="GO" id="GO:0061908">
    <property type="term" value="C:phagophore"/>
    <property type="evidence" value="ECO:0007669"/>
    <property type="project" value="TreeGrafter"/>
</dbReference>
<dbReference type="PANTHER" id="PTHR13040">
    <property type="entry name" value="AUTOPHAGY PROTEIN 5"/>
    <property type="match status" value="1"/>
</dbReference>
<dbReference type="GO" id="GO:0034727">
    <property type="term" value="P:piecemeal microautophagy of the nucleus"/>
    <property type="evidence" value="ECO:0007669"/>
    <property type="project" value="TreeGrafter"/>
</dbReference>
<evidence type="ECO:0000259" key="8">
    <source>
        <dbReference type="Pfam" id="PF04106"/>
    </source>
</evidence>
<evidence type="ECO:0000259" key="9">
    <source>
        <dbReference type="Pfam" id="PF20637"/>
    </source>
</evidence>
<keyword evidence="7" id="KW-0472">Membrane</keyword>
<evidence type="ECO:0000256" key="2">
    <source>
        <dbReference type="ARBA" id="ARBA00006910"/>
    </source>
</evidence>
<evidence type="ECO:0000313" key="11">
    <source>
        <dbReference type="EMBL" id="KSA00835.1"/>
    </source>
</evidence>
<name>A0A0V1PXB0_9ASCO</name>
<evidence type="ECO:0000256" key="4">
    <source>
        <dbReference type="ARBA" id="ARBA00022499"/>
    </source>
</evidence>
<dbReference type="Proteomes" id="UP000054251">
    <property type="component" value="Unassembled WGS sequence"/>
</dbReference>
<dbReference type="RefSeq" id="XP_015466937.1">
    <property type="nucleotide sequence ID" value="XM_015612255.1"/>
</dbReference>
<feature type="domain" description="Autophagy protein ATG5 UblB" evidence="8">
    <location>
        <begin position="200"/>
        <end position="284"/>
    </location>
</feature>
<evidence type="ECO:0000256" key="1">
    <source>
        <dbReference type="ARBA" id="ARBA00004623"/>
    </source>
</evidence>
<evidence type="ECO:0000313" key="12">
    <source>
        <dbReference type="Proteomes" id="UP000054251"/>
    </source>
</evidence>
<comment type="subunit">
    <text evidence="3 7">Conjugated with ATG12.</text>
</comment>
<dbReference type="Gene3D" id="3.10.20.620">
    <property type="match status" value="1"/>
</dbReference>
<gene>
    <name evidence="11" type="ORF">AC631_03426</name>
</gene>
<dbReference type="InterPro" id="IPR048940">
    <property type="entry name" value="ATG5_HBR"/>
</dbReference>
<keyword evidence="6 7" id="KW-0072">Autophagy</keyword>
<protein>
    <recommendedName>
        <fullName evidence="7">Autophagy protein 5</fullName>
    </recommendedName>
</protein>